<keyword evidence="5 6" id="KW-0472">Membrane</keyword>
<dbReference type="GO" id="GO:0005886">
    <property type="term" value="C:plasma membrane"/>
    <property type="evidence" value="ECO:0007669"/>
    <property type="project" value="UniProtKB-SubCell"/>
</dbReference>
<gene>
    <name evidence="8" type="ORF">FFL34_08645</name>
</gene>
<comment type="caution">
    <text evidence="8">The sequence shown here is derived from an EMBL/GenBank/DDBJ whole genome shotgun (WGS) entry which is preliminary data.</text>
</comment>
<accession>A0A5S3QKD3</accession>
<organism evidence="8 9">
    <name type="scientific">Lentibacillus cibarius</name>
    <dbReference type="NCBI Taxonomy" id="2583219"/>
    <lineage>
        <taxon>Bacteria</taxon>
        <taxon>Bacillati</taxon>
        <taxon>Bacillota</taxon>
        <taxon>Bacilli</taxon>
        <taxon>Bacillales</taxon>
        <taxon>Bacillaceae</taxon>
        <taxon>Lentibacillus</taxon>
    </lineage>
</organism>
<evidence type="ECO:0000256" key="5">
    <source>
        <dbReference type="ARBA" id="ARBA00023136"/>
    </source>
</evidence>
<evidence type="ECO:0000256" key="6">
    <source>
        <dbReference type="SAM" id="Phobius"/>
    </source>
</evidence>
<feature type="domain" description="Major facilitator superfamily (MFS) profile" evidence="7">
    <location>
        <begin position="217"/>
        <end position="412"/>
    </location>
</feature>
<feature type="transmembrane region" description="Helical" evidence="6">
    <location>
        <begin position="78"/>
        <end position="97"/>
    </location>
</feature>
<feature type="transmembrane region" description="Helical" evidence="6">
    <location>
        <begin position="252"/>
        <end position="271"/>
    </location>
</feature>
<feature type="transmembrane region" description="Helical" evidence="6">
    <location>
        <begin position="136"/>
        <end position="161"/>
    </location>
</feature>
<keyword evidence="3 6" id="KW-0812">Transmembrane</keyword>
<feature type="transmembrane region" description="Helical" evidence="6">
    <location>
        <begin position="173"/>
        <end position="191"/>
    </location>
</feature>
<proteinExistence type="predicted"/>
<feature type="transmembrane region" description="Helical" evidence="6">
    <location>
        <begin position="217"/>
        <end position="240"/>
    </location>
</feature>
<feature type="transmembrane region" description="Helical" evidence="6">
    <location>
        <begin position="343"/>
        <end position="366"/>
    </location>
</feature>
<protein>
    <submittedName>
        <fullName evidence="8">MFS transporter</fullName>
    </submittedName>
</protein>
<evidence type="ECO:0000256" key="2">
    <source>
        <dbReference type="ARBA" id="ARBA00022448"/>
    </source>
</evidence>
<dbReference type="Proteomes" id="UP000306980">
    <property type="component" value="Unassembled WGS sequence"/>
</dbReference>
<evidence type="ECO:0000259" key="7">
    <source>
        <dbReference type="PROSITE" id="PS50850"/>
    </source>
</evidence>
<evidence type="ECO:0000313" key="9">
    <source>
        <dbReference type="Proteomes" id="UP000306980"/>
    </source>
</evidence>
<dbReference type="Pfam" id="PF07690">
    <property type="entry name" value="MFS_1"/>
    <property type="match status" value="1"/>
</dbReference>
<comment type="subcellular location">
    <subcellularLocation>
        <location evidence="1">Cell membrane</location>
        <topology evidence="1">Multi-pass membrane protein</topology>
    </subcellularLocation>
</comment>
<dbReference type="GO" id="GO:0022857">
    <property type="term" value="F:transmembrane transporter activity"/>
    <property type="evidence" value="ECO:0007669"/>
    <property type="project" value="InterPro"/>
</dbReference>
<reference evidence="8 9" key="1">
    <citation type="submission" date="2019-05" db="EMBL/GenBank/DDBJ databases">
        <title>Genomic analysis of Lentibacillus sp. NKC220-2.</title>
        <authorList>
            <person name="Oh Y.J."/>
        </authorList>
    </citation>
    <scope>NUCLEOTIDE SEQUENCE [LARGE SCALE GENOMIC DNA]</scope>
    <source>
        <strain evidence="8 9">NKC220-2</strain>
    </source>
</reference>
<evidence type="ECO:0000256" key="1">
    <source>
        <dbReference type="ARBA" id="ARBA00004651"/>
    </source>
</evidence>
<keyword evidence="2" id="KW-0813">Transport</keyword>
<feature type="transmembrane region" description="Helical" evidence="6">
    <location>
        <begin position="48"/>
        <end position="66"/>
    </location>
</feature>
<feature type="transmembrane region" description="Helical" evidence="6">
    <location>
        <begin position="103"/>
        <end position="124"/>
    </location>
</feature>
<feature type="transmembrane region" description="Helical" evidence="6">
    <location>
        <begin position="308"/>
        <end position="331"/>
    </location>
</feature>
<dbReference type="CDD" id="cd17339">
    <property type="entry name" value="MFS_NIMT_CynX_like"/>
    <property type="match status" value="1"/>
</dbReference>
<dbReference type="PANTHER" id="PTHR23523:SF2">
    <property type="entry name" value="2-NITROIMIDAZOLE TRANSPORTER"/>
    <property type="match status" value="1"/>
</dbReference>
<dbReference type="PANTHER" id="PTHR23523">
    <property type="match status" value="1"/>
</dbReference>
<dbReference type="SUPFAM" id="SSF103473">
    <property type="entry name" value="MFS general substrate transporter"/>
    <property type="match status" value="1"/>
</dbReference>
<dbReference type="OrthoDB" id="9797740at2"/>
<dbReference type="InterPro" id="IPR020846">
    <property type="entry name" value="MFS_dom"/>
</dbReference>
<feature type="transmembrane region" description="Helical" evidence="6">
    <location>
        <begin position="372"/>
        <end position="393"/>
    </location>
</feature>
<dbReference type="AlphaFoldDB" id="A0A5S3QKD3"/>
<evidence type="ECO:0000256" key="3">
    <source>
        <dbReference type="ARBA" id="ARBA00022692"/>
    </source>
</evidence>
<dbReference type="InterPro" id="IPR011701">
    <property type="entry name" value="MFS"/>
</dbReference>
<keyword evidence="4 6" id="KW-1133">Transmembrane helix</keyword>
<name>A0A5S3QKD3_9BACI</name>
<dbReference type="Gene3D" id="1.20.1250.20">
    <property type="entry name" value="MFS general substrate transporter like domains"/>
    <property type="match status" value="1"/>
</dbReference>
<sequence length="412" mass="44018">MSMYQYEDLKGYNQLLLITGIVVIAFNLRPAITSVGPLVGVIGDELGLANWSVGILTSLPLVAFAVMSPVAPKLGLRYTNEIVLIWSMIVLLAGILIRSVPFVVSLFSGTLMIGVGVAVSNVLLPGVIKERFPNRVTLMTSVYATAMGLVAALASGISVPLANMAGFGWELSLAFWGLPAVAGIAIWVYFVKQRRSADEVRVKYVAASDVRMWKSRLAWEVAIFLGLQAFLYYVIIAWLPQILQDYGTSKEMAGWLLSYSQFIGLPIGFLLPVIAGKFKSQSMLTVGTCLLAMIGTFGLLFGQSSFTMLASVTLIGVGSGGLFPLALAFLGMRASNARQAAELSGMAQALGYFLAAIGPILIGYLNDITQGWQLPLITLLIVSALMTIAGFGAGRNRTVGDEYAAMDEGSTD</sequence>
<dbReference type="InterPro" id="IPR036259">
    <property type="entry name" value="MFS_trans_sf"/>
</dbReference>
<dbReference type="RefSeq" id="WP_138603095.1">
    <property type="nucleotide sequence ID" value="NZ_VCIA01000001.1"/>
</dbReference>
<dbReference type="PROSITE" id="PS50850">
    <property type="entry name" value="MFS"/>
    <property type="match status" value="1"/>
</dbReference>
<dbReference type="EMBL" id="VCIA01000001">
    <property type="protein sequence ID" value="TMN22187.1"/>
    <property type="molecule type" value="Genomic_DNA"/>
</dbReference>
<feature type="transmembrane region" description="Helical" evidence="6">
    <location>
        <begin position="283"/>
        <end position="302"/>
    </location>
</feature>
<evidence type="ECO:0000313" key="8">
    <source>
        <dbReference type="EMBL" id="TMN22187.1"/>
    </source>
</evidence>
<dbReference type="InterPro" id="IPR052524">
    <property type="entry name" value="MFS_Cyanate_Porter"/>
</dbReference>
<feature type="transmembrane region" description="Helical" evidence="6">
    <location>
        <begin position="12"/>
        <end position="28"/>
    </location>
</feature>
<evidence type="ECO:0000256" key="4">
    <source>
        <dbReference type="ARBA" id="ARBA00022989"/>
    </source>
</evidence>